<keyword evidence="3 7" id="KW-0812">Transmembrane</keyword>
<evidence type="ECO:0000313" key="10">
    <source>
        <dbReference type="Proteomes" id="UP001595955"/>
    </source>
</evidence>
<evidence type="ECO:0000256" key="3">
    <source>
        <dbReference type="ARBA" id="ARBA00022692"/>
    </source>
</evidence>
<dbReference type="GO" id="GO:0051301">
    <property type="term" value="P:cell division"/>
    <property type="evidence" value="ECO:0007669"/>
    <property type="project" value="UniProtKB-KW"/>
</dbReference>
<keyword evidence="2 7" id="KW-0132">Cell division</keyword>
<name>A0ABV9D9W0_9MICO</name>
<evidence type="ECO:0000256" key="6">
    <source>
        <dbReference type="ARBA" id="ARBA00023306"/>
    </source>
</evidence>
<sequence>MPESKRRKKATYTPPPTPAAPKASPTWWVPTAVVLMAIGLLWVVVTYILQASGPIPGIGQWNLAVGFAVLMVGFLMTLRWR</sequence>
<reference evidence="10" key="1">
    <citation type="journal article" date="2019" name="Int. J. Syst. Evol. Microbiol.">
        <title>The Global Catalogue of Microorganisms (GCM) 10K type strain sequencing project: providing services to taxonomists for standard genome sequencing and annotation.</title>
        <authorList>
            <consortium name="The Broad Institute Genomics Platform"/>
            <consortium name="The Broad Institute Genome Sequencing Center for Infectious Disease"/>
            <person name="Wu L."/>
            <person name="Ma J."/>
        </authorList>
    </citation>
    <scope>NUCLEOTIDE SEQUENCE [LARGE SCALE GENOMIC DNA]</scope>
    <source>
        <strain evidence="10">JCM 3369</strain>
    </source>
</reference>
<gene>
    <name evidence="7" type="primary">crgA</name>
    <name evidence="9" type="ORF">ACFO3F_06075</name>
</gene>
<comment type="function">
    <text evidence="7">Involved in cell division.</text>
</comment>
<feature type="region of interest" description="Disordered" evidence="8">
    <location>
        <begin position="1"/>
        <end position="23"/>
    </location>
</feature>
<dbReference type="Proteomes" id="UP001595955">
    <property type="component" value="Unassembled WGS sequence"/>
</dbReference>
<proteinExistence type="inferred from homology"/>
<accession>A0ABV9D9W0</accession>
<evidence type="ECO:0000256" key="5">
    <source>
        <dbReference type="ARBA" id="ARBA00023136"/>
    </source>
</evidence>
<organism evidence="9 10">
    <name type="scientific">Georgenia faecalis</name>
    <dbReference type="NCBI Taxonomy" id="2483799"/>
    <lineage>
        <taxon>Bacteria</taxon>
        <taxon>Bacillati</taxon>
        <taxon>Actinomycetota</taxon>
        <taxon>Actinomycetes</taxon>
        <taxon>Micrococcales</taxon>
        <taxon>Bogoriellaceae</taxon>
        <taxon>Georgenia</taxon>
    </lineage>
</organism>
<dbReference type="RefSeq" id="WP_122822814.1">
    <property type="nucleotide sequence ID" value="NZ_CP033325.1"/>
</dbReference>
<dbReference type="Pfam" id="PF06781">
    <property type="entry name" value="CrgA"/>
    <property type="match status" value="1"/>
</dbReference>
<comment type="similarity">
    <text evidence="7">Belongs to the CrgA family.</text>
</comment>
<evidence type="ECO:0000256" key="4">
    <source>
        <dbReference type="ARBA" id="ARBA00022989"/>
    </source>
</evidence>
<evidence type="ECO:0000256" key="2">
    <source>
        <dbReference type="ARBA" id="ARBA00022618"/>
    </source>
</evidence>
<evidence type="ECO:0000313" key="9">
    <source>
        <dbReference type="EMBL" id="MFC4554809.1"/>
    </source>
</evidence>
<comment type="caution">
    <text evidence="9">The sequence shown here is derived from an EMBL/GenBank/DDBJ whole genome shotgun (WGS) entry which is preliminary data.</text>
</comment>
<keyword evidence="10" id="KW-1185">Reference proteome</keyword>
<dbReference type="EMBL" id="JBHSGF010000003">
    <property type="protein sequence ID" value="MFC4554809.1"/>
    <property type="molecule type" value="Genomic_DNA"/>
</dbReference>
<feature type="compositionally biased region" description="Basic residues" evidence="8">
    <location>
        <begin position="1"/>
        <end position="10"/>
    </location>
</feature>
<evidence type="ECO:0000256" key="1">
    <source>
        <dbReference type="ARBA" id="ARBA00022475"/>
    </source>
</evidence>
<keyword evidence="6 7" id="KW-0131">Cell cycle</keyword>
<keyword evidence="5 7" id="KW-0472">Membrane</keyword>
<dbReference type="HAMAP" id="MF_00631">
    <property type="entry name" value="CrgA"/>
    <property type="match status" value="1"/>
</dbReference>
<keyword evidence="1 7" id="KW-1003">Cell membrane</keyword>
<dbReference type="InterPro" id="IPR009619">
    <property type="entry name" value="CrgA"/>
</dbReference>
<protein>
    <recommendedName>
        <fullName evidence="7">Cell division protein CrgA</fullName>
    </recommendedName>
</protein>
<evidence type="ECO:0000256" key="7">
    <source>
        <dbReference type="HAMAP-Rule" id="MF_00631"/>
    </source>
</evidence>
<keyword evidence="4 7" id="KW-1133">Transmembrane helix</keyword>
<comment type="subcellular location">
    <subcellularLocation>
        <location evidence="7">Cell membrane</location>
        <topology evidence="7">Multi-pass membrane protein</topology>
    </subcellularLocation>
</comment>
<evidence type="ECO:0000256" key="8">
    <source>
        <dbReference type="SAM" id="MobiDB-lite"/>
    </source>
</evidence>